<dbReference type="Proteomes" id="UP000886808">
    <property type="component" value="Unassembled WGS sequence"/>
</dbReference>
<comment type="caution">
    <text evidence="1">The sequence shown here is derived from an EMBL/GenBank/DDBJ whole genome shotgun (WGS) entry which is preliminary data.</text>
</comment>
<sequence length="65" mass="7408">MKLDFICGGILEYTGTYRQISGIDGVNIENLDLNNKTLRVSGISSRNYDEVCTKLREIGWRKLNI</sequence>
<gene>
    <name evidence="1" type="ORF">H9746_01085</name>
</gene>
<dbReference type="EMBL" id="DXIE01000008">
    <property type="protein sequence ID" value="HIV61435.1"/>
    <property type="molecule type" value="Genomic_DNA"/>
</dbReference>
<evidence type="ECO:0000313" key="1">
    <source>
        <dbReference type="EMBL" id="HIV61435.1"/>
    </source>
</evidence>
<organism evidence="1 2">
    <name type="scientific">Candidatus Butyricicoccus avistercoris</name>
    <dbReference type="NCBI Taxonomy" id="2838518"/>
    <lineage>
        <taxon>Bacteria</taxon>
        <taxon>Bacillati</taxon>
        <taxon>Bacillota</taxon>
        <taxon>Clostridia</taxon>
        <taxon>Eubacteriales</taxon>
        <taxon>Butyricicoccaceae</taxon>
        <taxon>Butyricicoccus</taxon>
    </lineage>
</organism>
<evidence type="ECO:0000313" key="2">
    <source>
        <dbReference type="Proteomes" id="UP000886808"/>
    </source>
</evidence>
<accession>A0A9D1PGL7</accession>
<dbReference type="AlphaFoldDB" id="A0A9D1PGL7"/>
<evidence type="ECO:0008006" key="3">
    <source>
        <dbReference type="Google" id="ProtNLM"/>
    </source>
</evidence>
<protein>
    <recommendedName>
        <fullName evidence="3">HMA domain-containing protein</fullName>
    </recommendedName>
</protein>
<name>A0A9D1PGL7_9FIRM</name>
<reference evidence="1" key="1">
    <citation type="journal article" date="2021" name="PeerJ">
        <title>Extensive microbial diversity within the chicken gut microbiome revealed by metagenomics and culture.</title>
        <authorList>
            <person name="Gilroy R."/>
            <person name="Ravi A."/>
            <person name="Getino M."/>
            <person name="Pursley I."/>
            <person name="Horton D.L."/>
            <person name="Alikhan N.F."/>
            <person name="Baker D."/>
            <person name="Gharbi K."/>
            <person name="Hall N."/>
            <person name="Watson M."/>
            <person name="Adriaenssens E.M."/>
            <person name="Foster-Nyarko E."/>
            <person name="Jarju S."/>
            <person name="Secka A."/>
            <person name="Antonio M."/>
            <person name="Oren A."/>
            <person name="Chaudhuri R.R."/>
            <person name="La Ragione R."/>
            <person name="Hildebrand F."/>
            <person name="Pallen M.J."/>
        </authorList>
    </citation>
    <scope>NUCLEOTIDE SEQUENCE</scope>
    <source>
        <strain evidence="1">CHK193-4272</strain>
    </source>
</reference>
<reference evidence="1" key="2">
    <citation type="submission" date="2021-04" db="EMBL/GenBank/DDBJ databases">
        <authorList>
            <person name="Gilroy R."/>
        </authorList>
    </citation>
    <scope>NUCLEOTIDE SEQUENCE</scope>
    <source>
        <strain evidence="1">CHK193-4272</strain>
    </source>
</reference>
<proteinExistence type="predicted"/>